<gene>
    <name evidence="1" type="ORF">HRI_001225500</name>
</gene>
<dbReference type="InterPro" id="IPR052343">
    <property type="entry name" value="Retrotransposon-Effector_Assoc"/>
</dbReference>
<reference evidence="1" key="1">
    <citation type="submission" date="2023-05" db="EMBL/GenBank/DDBJ databases">
        <title>Genome and transcriptome analyses reveal genes involved in the formation of fine ridges on petal epidermal cells in Hibiscus trionum.</title>
        <authorList>
            <person name="Koshimizu S."/>
            <person name="Masuda S."/>
            <person name="Ishii T."/>
            <person name="Shirasu K."/>
            <person name="Hoshino A."/>
            <person name="Arita M."/>
        </authorList>
    </citation>
    <scope>NUCLEOTIDE SEQUENCE</scope>
    <source>
        <strain evidence="1">Hamamatsu line</strain>
    </source>
</reference>
<dbReference type="PANTHER" id="PTHR46890:SF49">
    <property type="entry name" value="RNA-DIRECTED DNA POLYMERASE"/>
    <property type="match status" value="1"/>
</dbReference>
<dbReference type="EMBL" id="BSYR01000011">
    <property type="protein sequence ID" value="GMI75562.1"/>
    <property type="molecule type" value="Genomic_DNA"/>
</dbReference>
<organism evidence="1 2">
    <name type="scientific">Hibiscus trionum</name>
    <name type="common">Flower of an hour</name>
    <dbReference type="NCBI Taxonomy" id="183268"/>
    <lineage>
        <taxon>Eukaryota</taxon>
        <taxon>Viridiplantae</taxon>
        <taxon>Streptophyta</taxon>
        <taxon>Embryophyta</taxon>
        <taxon>Tracheophyta</taxon>
        <taxon>Spermatophyta</taxon>
        <taxon>Magnoliopsida</taxon>
        <taxon>eudicotyledons</taxon>
        <taxon>Gunneridae</taxon>
        <taxon>Pentapetalae</taxon>
        <taxon>rosids</taxon>
        <taxon>malvids</taxon>
        <taxon>Malvales</taxon>
        <taxon>Malvaceae</taxon>
        <taxon>Malvoideae</taxon>
        <taxon>Hibiscus</taxon>
    </lineage>
</organism>
<dbReference type="Proteomes" id="UP001165190">
    <property type="component" value="Unassembled WGS sequence"/>
</dbReference>
<evidence type="ECO:0008006" key="3">
    <source>
        <dbReference type="Google" id="ProtNLM"/>
    </source>
</evidence>
<evidence type="ECO:0000313" key="2">
    <source>
        <dbReference type="Proteomes" id="UP001165190"/>
    </source>
</evidence>
<dbReference type="OrthoDB" id="1002463at2759"/>
<name>A0A9W7HDN7_HIBTR</name>
<evidence type="ECO:0000313" key="1">
    <source>
        <dbReference type="EMBL" id="GMI75562.1"/>
    </source>
</evidence>
<sequence>MFQNFYNGGDFDISLNHSFIVLIPKVQNPVSIEEYRPISLVDSVYKLLAKVLSRRLSGCLDEIIGETQLAFCPGRQLLDCSLIANEVVDF</sequence>
<accession>A0A9W7HDN7</accession>
<protein>
    <recommendedName>
        <fullName evidence="3">Reverse transcriptase domain-containing protein</fullName>
    </recommendedName>
</protein>
<keyword evidence="2" id="KW-1185">Reference proteome</keyword>
<dbReference type="PANTHER" id="PTHR46890">
    <property type="entry name" value="NON-LTR RETROLELEMENT REVERSE TRANSCRIPTASE-LIKE PROTEIN-RELATED"/>
    <property type="match status" value="1"/>
</dbReference>
<proteinExistence type="predicted"/>
<comment type="caution">
    <text evidence="1">The sequence shown here is derived from an EMBL/GenBank/DDBJ whole genome shotgun (WGS) entry which is preliminary data.</text>
</comment>
<dbReference type="AlphaFoldDB" id="A0A9W7HDN7"/>